<keyword evidence="3" id="KW-1133">Transmembrane helix</keyword>
<dbReference type="NCBIfam" id="NF008978">
    <property type="entry name" value="PRK12324.1-4"/>
    <property type="match status" value="1"/>
</dbReference>
<keyword evidence="6" id="KW-1185">Reference proteome</keyword>
<dbReference type="InterPro" id="IPR039653">
    <property type="entry name" value="Prenyltransferase"/>
</dbReference>
<accession>A0ABW1FZZ3</accession>
<dbReference type="InterPro" id="IPR000537">
    <property type="entry name" value="UbiA_prenyltransferase"/>
</dbReference>
<dbReference type="Pfam" id="PF01040">
    <property type="entry name" value="UbiA"/>
    <property type="match status" value="1"/>
</dbReference>
<evidence type="ECO:0000256" key="2">
    <source>
        <dbReference type="ARBA" id="ARBA00022692"/>
    </source>
</evidence>
<proteinExistence type="predicted"/>
<evidence type="ECO:0000313" key="6">
    <source>
        <dbReference type="Proteomes" id="UP001596174"/>
    </source>
</evidence>
<keyword evidence="2" id="KW-0812">Transmembrane</keyword>
<protein>
    <submittedName>
        <fullName evidence="5">Decaprenyl-phosphate phosphoribosyltransferase</fullName>
        <ecNumber evidence="5">2.4.2.45</ecNumber>
    </submittedName>
</protein>
<evidence type="ECO:0000256" key="3">
    <source>
        <dbReference type="ARBA" id="ARBA00022989"/>
    </source>
</evidence>
<evidence type="ECO:0000313" key="5">
    <source>
        <dbReference type="EMBL" id="MFC5907151.1"/>
    </source>
</evidence>
<feature type="non-terminal residue" evidence="5">
    <location>
        <position position="1"/>
    </location>
</feature>
<gene>
    <name evidence="5" type="ORF">ACFP3V_07955</name>
</gene>
<reference evidence="6" key="1">
    <citation type="journal article" date="2019" name="Int. J. Syst. Evol. Microbiol.">
        <title>The Global Catalogue of Microorganisms (GCM) 10K type strain sequencing project: providing services to taxonomists for standard genome sequencing and annotation.</title>
        <authorList>
            <consortium name="The Broad Institute Genomics Platform"/>
            <consortium name="The Broad Institute Genome Sequencing Center for Infectious Disease"/>
            <person name="Wu L."/>
            <person name="Ma J."/>
        </authorList>
    </citation>
    <scope>NUCLEOTIDE SEQUENCE [LARGE SCALE GENOMIC DNA]</scope>
    <source>
        <strain evidence="6">JCM 4816</strain>
    </source>
</reference>
<dbReference type="EMBL" id="JBHSQJ010000026">
    <property type="protein sequence ID" value="MFC5907151.1"/>
    <property type="molecule type" value="Genomic_DNA"/>
</dbReference>
<dbReference type="GO" id="GO:0016757">
    <property type="term" value="F:glycosyltransferase activity"/>
    <property type="evidence" value="ECO:0007669"/>
    <property type="project" value="UniProtKB-KW"/>
</dbReference>
<keyword evidence="4" id="KW-0472">Membrane</keyword>
<dbReference type="PANTHER" id="PTHR11048">
    <property type="entry name" value="PRENYLTRANSFERASES"/>
    <property type="match status" value="1"/>
</dbReference>
<evidence type="ECO:0000256" key="4">
    <source>
        <dbReference type="ARBA" id="ARBA00023136"/>
    </source>
</evidence>
<dbReference type="Proteomes" id="UP001596174">
    <property type="component" value="Unassembled WGS sequence"/>
</dbReference>
<comment type="caution">
    <text evidence="5">The sequence shown here is derived from an EMBL/GenBank/DDBJ whole genome shotgun (WGS) entry which is preliminary data.</text>
</comment>
<dbReference type="InterPro" id="IPR044878">
    <property type="entry name" value="UbiA_sf"/>
</dbReference>
<dbReference type="EC" id="2.4.2.45" evidence="5"/>
<dbReference type="Gene3D" id="1.10.357.140">
    <property type="entry name" value="UbiA prenyltransferase"/>
    <property type="match status" value="1"/>
</dbReference>
<sequence length="290" mass="30026">PQRARALLRLARRRQLPKNLLVFAAPLAAGSLGPHGRGAGGALVAFLAFTLSSTAVYAVNDVVDADQDRLHPRKRLRPVASGLVSEPQALVFAAGCVVLAEAFGAAPPGTGLSAAVTGYLGASALYCVALKDVPYVELVVVASGFVLRALGGAAAAEVPPSGPFVLVCSLGALLIVVAKRATESAGLGARARVHRPCLRGYSVRGLRAGQRTVGGVLLIAYVTWAVSDPDAWTGAWRLVSAVPLAAALVRFDALTGRDGGSAIEDLLLRDPLMLTAELLWLSLFVIGLQR</sequence>
<keyword evidence="5" id="KW-0808">Transferase</keyword>
<dbReference type="PANTHER" id="PTHR11048:SF5">
    <property type="entry name" value="DECAPRENYL-PHOSPHATE PHOSPHORIBOSYLTRANSFERASE"/>
    <property type="match status" value="1"/>
</dbReference>
<evidence type="ECO:0000256" key="1">
    <source>
        <dbReference type="ARBA" id="ARBA00004141"/>
    </source>
</evidence>
<dbReference type="RefSeq" id="WP_380581282.1">
    <property type="nucleotide sequence ID" value="NZ_JBHSQJ010000026.1"/>
</dbReference>
<keyword evidence="5" id="KW-0328">Glycosyltransferase</keyword>
<comment type="subcellular location">
    <subcellularLocation>
        <location evidence="1">Membrane</location>
        <topology evidence="1">Multi-pass membrane protein</topology>
    </subcellularLocation>
</comment>
<organism evidence="5 6">
    <name type="scientific">Streptacidiphilus monticola</name>
    <dbReference type="NCBI Taxonomy" id="2161674"/>
    <lineage>
        <taxon>Bacteria</taxon>
        <taxon>Bacillati</taxon>
        <taxon>Actinomycetota</taxon>
        <taxon>Actinomycetes</taxon>
        <taxon>Kitasatosporales</taxon>
        <taxon>Streptomycetaceae</taxon>
        <taxon>Streptacidiphilus</taxon>
    </lineage>
</organism>
<name>A0ABW1FZZ3_9ACTN</name>